<organism evidence="2">
    <name type="scientific">Nothobranchius korthausae</name>
    <dbReference type="NCBI Taxonomy" id="1143690"/>
    <lineage>
        <taxon>Eukaryota</taxon>
        <taxon>Metazoa</taxon>
        <taxon>Chordata</taxon>
        <taxon>Craniata</taxon>
        <taxon>Vertebrata</taxon>
        <taxon>Euteleostomi</taxon>
        <taxon>Actinopterygii</taxon>
        <taxon>Neopterygii</taxon>
        <taxon>Teleostei</taxon>
        <taxon>Neoteleostei</taxon>
        <taxon>Acanthomorphata</taxon>
        <taxon>Ovalentaria</taxon>
        <taxon>Atherinomorphae</taxon>
        <taxon>Cyprinodontiformes</taxon>
        <taxon>Nothobranchiidae</taxon>
        <taxon>Nothobranchius</taxon>
    </lineage>
</organism>
<feature type="region of interest" description="Disordered" evidence="1">
    <location>
        <begin position="58"/>
        <end position="78"/>
    </location>
</feature>
<evidence type="ECO:0000313" key="2">
    <source>
        <dbReference type="EMBL" id="SBQ67487.1"/>
    </source>
</evidence>
<reference evidence="2" key="1">
    <citation type="submission" date="2016-05" db="EMBL/GenBank/DDBJ databases">
        <authorList>
            <person name="Lavstsen T."/>
            <person name="Jespersen J.S."/>
        </authorList>
    </citation>
    <scope>NUCLEOTIDE SEQUENCE</scope>
    <source>
        <tissue evidence="2">Brain</tissue>
    </source>
</reference>
<name>A0A1A8G8F6_9TELE</name>
<reference evidence="2" key="2">
    <citation type="submission" date="2016-06" db="EMBL/GenBank/DDBJ databases">
        <title>The genome of a short-lived fish provides insights into sex chromosome evolution and the genetic control of aging.</title>
        <authorList>
            <person name="Reichwald K."/>
            <person name="Felder M."/>
            <person name="Petzold A."/>
            <person name="Koch P."/>
            <person name="Groth M."/>
            <person name="Platzer M."/>
        </authorList>
    </citation>
    <scope>NUCLEOTIDE SEQUENCE</scope>
    <source>
        <tissue evidence="2">Brain</tissue>
    </source>
</reference>
<dbReference type="AlphaFoldDB" id="A0A1A8G8F6"/>
<dbReference type="EMBL" id="HAEB01020960">
    <property type="protein sequence ID" value="SBQ67487.1"/>
    <property type="molecule type" value="Transcribed_RNA"/>
</dbReference>
<proteinExistence type="predicted"/>
<accession>A0A1A8G8F6</accession>
<feature type="non-terminal residue" evidence="2">
    <location>
        <position position="1"/>
    </location>
</feature>
<sequence length="97" mass="10629">VLSCLKRRILCCPDPPSHLWTAVHPEWTEVSICLMTGGWASTCPPTLLLTPLPVRPSATMKSTAPNPTPRWRSRVGPGQLCPSVTPALRIWSWASLS</sequence>
<evidence type="ECO:0000256" key="1">
    <source>
        <dbReference type="SAM" id="MobiDB-lite"/>
    </source>
</evidence>
<feature type="non-terminal residue" evidence="2">
    <location>
        <position position="97"/>
    </location>
</feature>
<protein>
    <submittedName>
        <fullName evidence="2">Nuclear factor of activated T-cells, cytoplasmic, calcineurin-dependent 4</fullName>
    </submittedName>
</protein>
<gene>
    <name evidence="2" type="primary">NFATC4</name>
</gene>